<dbReference type="PANTHER" id="PTHR43792">
    <property type="entry name" value="GNAT FAMILY, PUTATIVE (AFU_ORTHOLOGUE AFUA_3G00765)-RELATED-RELATED"/>
    <property type="match status" value="1"/>
</dbReference>
<dbReference type="PANTHER" id="PTHR43792:SF9">
    <property type="entry name" value="RIBOSOMAL-PROTEIN-ALANINE ACETYLTRANSFERASE"/>
    <property type="match status" value="1"/>
</dbReference>
<evidence type="ECO:0000313" key="2">
    <source>
        <dbReference type="EMBL" id="RDI45417.1"/>
    </source>
</evidence>
<dbReference type="PROSITE" id="PS51186">
    <property type="entry name" value="GNAT"/>
    <property type="match status" value="1"/>
</dbReference>
<protein>
    <submittedName>
        <fullName evidence="2">Ribosomal-protein-alanine N-acetyltransferase</fullName>
    </submittedName>
</protein>
<accession>A0A370GP21</accession>
<dbReference type="GO" id="GO:0005737">
    <property type="term" value="C:cytoplasm"/>
    <property type="evidence" value="ECO:0007669"/>
    <property type="project" value="TreeGrafter"/>
</dbReference>
<keyword evidence="2" id="KW-0808">Transferase</keyword>
<dbReference type="InterPro" id="IPR051531">
    <property type="entry name" value="N-acetyltransferase"/>
</dbReference>
<gene>
    <name evidence="2" type="ORF">DFR59_10241</name>
</gene>
<dbReference type="AlphaFoldDB" id="A0A370GP21"/>
<reference evidence="2 3" key="1">
    <citation type="submission" date="2018-07" db="EMBL/GenBank/DDBJ databases">
        <title>Genomic Encyclopedia of Type Strains, Phase IV (KMG-IV): sequencing the most valuable type-strain genomes for metagenomic binning, comparative biology and taxonomic classification.</title>
        <authorList>
            <person name="Goeker M."/>
        </authorList>
    </citation>
    <scope>NUCLEOTIDE SEQUENCE [LARGE SCALE GENOMIC DNA]</scope>
    <source>
        <strain evidence="2 3">DSM 25281</strain>
    </source>
</reference>
<dbReference type="InterPro" id="IPR000182">
    <property type="entry name" value="GNAT_dom"/>
</dbReference>
<dbReference type="OrthoDB" id="9811523at2"/>
<proteinExistence type="predicted"/>
<feature type="domain" description="N-acetyltransferase" evidence="1">
    <location>
        <begin position="11"/>
        <end position="176"/>
    </location>
</feature>
<comment type="caution">
    <text evidence="2">The sequence shown here is derived from an EMBL/GenBank/DDBJ whole genome shotgun (WGS) entry which is preliminary data.</text>
</comment>
<evidence type="ECO:0000259" key="1">
    <source>
        <dbReference type="PROSITE" id="PS51186"/>
    </source>
</evidence>
<sequence>MIFPTLETERLKLVEITMDYLEDYFSIMSYDEVTKYYGMNSLTDKEDAERIISSFGVNFQDKRGIRWGIVLKENNRFIGTVGLNALQIHNKRCEVGYEIHPDTWKKGYTSEAVKKVLEYCFEDLMLYRVGAVTFMENEPSFKLLLKLGFQKEGVLRGYLYQNEISHDAFIFSMTNPDWNKMKI</sequence>
<dbReference type="EMBL" id="QQAY01000002">
    <property type="protein sequence ID" value="RDI45417.1"/>
    <property type="molecule type" value="Genomic_DNA"/>
</dbReference>
<dbReference type="Proteomes" id="UP000255326">
    <property type="component" value="Unassembled WGS sequence"/>
</dbReference>
<evidence type="ECO:0000313" key="3">
    <source>
        <dbReference type="Proteomes" id="UP000255326"/>
    </source>
</evidence>
<dbReference type="RefSeq" id="WP_114744285.1">
    <property type="nucleotide sequence ID" value="NZ_QQAY01000002.1"/>
</dbReference>
<dbReference type="Pfam" id="PF13302">
    <property type="entry name" value="Acetyltransf_3"/>
    <property type="match status" value="1"/>
</dbReference>
<name>A0A370GP21_9BACI</name>
<keyword evidence="3" id="KW-1185">Reference proteome</keyword>
<organism evidence="2 3">
    <name type="scientific">Falsibacillus pallidus</name>
    <dbReference type="NCBI Taxonomy" id="493781"/>
    <lineage>
        <taxon>Bacteria</taxon>
        <taxon>Bacillati</taxon>
        <taxon>Bacillota</taxon>
        <taxon>Bacilli</taxon>
        <taxon>Bacillales</taxon>
        <taxon>Bacillaceae</taxon>
        <taxon>Falsibacillus</taxon>
    </lineage>
</organism>
<dbReference type="GO" id="GO:0008999">
    <property type="term" value="F:protein-N-terminal-alanine acetyltransferase activity"/>
    <property type="evidence" value="ECO:0007669"/>
    <property type="project" value="TreeGrafter"/>
</dbReference>
<dbReference type="SUPFAM" id="SSF55729">
    <property type="entry name" value="Acyl-CoA N-acyltransferases (Nat)"/>
    <property type="match status" value="1"/>
</dbReference>
<dbReference type="Gene3D" id="3.40.630.30">
    <property type="match status" value="1"/>
</dbReference>
<dbReference type="InterPro" id="IPR016181">
    <property type="entry name" value="Acyl_CoA_acyltransferase"/>
</dbReference>